<dbReference type="PANTHER" id="PTHR43804">
    <property type="entry name" value="LD18447P"/>
    <property type="match status" value="1"/>
</dbReference>
<dbReference type="EMBL" id="BJON01000028">
    <property type="protein sequence ID" value="GED72316.1"/>
    <property type="molecule type" value="Genomic_DNA"/>
</dbReference>
<dbReference type="InterPro" id="IPR050057">
    <property type="entry name" value="Prokaryotic/Mito_RF"/>
</dbReference>
<dbReference type="Proteomes" id="UP000036834">
    <property type="component" value="Unassembled WGS sequence"/>
</dbReference>
<dbReference type="InterPro" id="IPR045853">
    <property type="entry name" value="Pep_chain_release_fac_I_sf"/>
</dbReference>
<evidence type="ECO:0000313" key="5">
    <source>
        <dbReference type="EMBL" id="KNB70232.1"/>
    </source>
</evidence>
<evidence type="ECO:0000313" key="6">
    <source>
        <dbReference type="Proteomes" id="UP000036834"/>
    </source>
</evidence>
<evidence type="ECO:0000256" key="1">
    <source>
        <dbReference type="ARBA" id="ARBA00010835"/>
    </source>
</evidence>
<organism evidence="5 6">
    <name type="scientific">Brevibacillus reuszeri</name>
    <dbReference type="NCBI Taxonomy" id="54915"/>
    <lineage>
        <taxon>Bacteria</taxon>
        <taxon>Bacillati</taxon>
        <taxon>Bacillota</taxon>
        <taxon>Bacilli</taxon>
        <taxon>Bacillales</taxon>
        <taxon>Paenibacillaceae</taxon>
        <taxon>Brevibacillus</taxon>
    </lineage>
</organism>
<gene>
    <name evidence="5" type="ORF">ADS79_14795</name>
    <name evidence="4" type="ORF">BRE01_60180</name>
</gene>
<name>A0A0K9YNJ9_9BACL</name>
<evidence type="ECO:0000259" key="3">
    <source>
        <dbReference type="Pfam" id="PF00472"/>
    </source>
</evidence>
<dbReference type="PATRIC" id="fig|54915.3.peg.1954"/>
<accession>A0A0K9YNJ9</accession>
<dbReference type="Proteomes" id="UP000319578">
    <property type="component" value="Unassembled WGS sequence"/>
</dbReference>
<evidence type="ECO:0000313" key="4">
    <source>
        <dbReference type="EMBL" id="GED72316.1"/>
    </source>
</evidence>
<dbReference type="InterPro" id="IPR000352">
    <property type="entry name" value="Pep_chain_release_fac_I"/>
</dbReference>
<dbReference type="AlphaFoldDB" id="A0A0K9YNJ9"/>
<proteinExistence type="inferred from homology"/>
<evidence type="ECO:0000256" key="2">
    <source>
        <dbReference type="ARBA" id="ARBA00022481"/>
    </source>
</evidence>
<comment type="similarity">
    <text evidence="1">Belongs to the prokaryotic/mitochondrial release factor family.</text>
</comment>
<keyword evidence="2" id="KW-0488">Methylation</keyword>
<sequence length="131" mass="15334">MSRELLFTLTKKDFRVDTFRSGGKGGQHQNTTDSGVRIVHLESGAAGESRDERSQHQNKKKAFERLVKSKKFQTWHNMKCAEILHGKYSIEKQVEDMMQPENLKVEVYNGELKKWVEFTPEYATEHLYEEL</sequence>
<dbReference type="STRING" id="54915.ADS79_14795"/>
<dbReference type="OrthoDB" id="9815709at2"/>
<dbReference type="PANTHER" id="PTHR43804:SF7">
    <property type="entry name" value="LD18447P"/>
    <property type="match status" value="1"/>
</dbReference>
<reference evidence="5" key="2">
    <citation type="submission" date="2015-07" db="EMBL/GenBank/DDBJ databases">
        <title>MeaNS - Measles Nucleotide Surveillance Program.</title>
        <authorList>
            <person name="Tran T."/>
            <person name="Druce J."/>
        </authorList>
    </citation>
    <scope>NUCLEOTIDE SEQUENCE</scope>
    <source>
        <strain evidence="5">DSM 9887</strain>
    </source>
</reference>
<protein>
    <recommendedName>
        <fullName evidence="3">Prokaryotic-type class I peptide chain release factors domain-containing protein</fullName>
    </recommendedName>
</protein>
<reference evidence="6" key="1">
    <citation type="submission" date="2015-07" db="EMBL/GenBank/DDBJ databases">
        <title>Genome sequencing project for genomic taxonomy and phylogenomics of Bacillus-like bacteria.</title>
        <authorList>
            <person name="Liu B."/>
            <person name="Wang J."/>
            <person name="Zhu Y."/>
            <person name="Liu G."/>
            <person name="Chen Q."/>
            <person name="Chen Z."/>
            <person name="Lan J."/>
            <person name="Che J."/>
            <person name="Ge C."/>
            <person name="Shi H."/>
            <person name="Pan Z."/>
            <person name="Liu X."/>
        </authorList>
    </citation>
    <scope>NUCLEOTIDE SEQUENCE [LARGE SCALE GENOMIC DNA]</scope>
    <source>
        <strain evidence="6">DSM 9887</strain>
    </source>
</reference>
<evidence type="ECO:0000313" key="7">
    <source>
        <dbReference type="Proteomes" id="UP000319578"/>
    </source>
</evidence>
<comment type="caution">
    <text evidence="5">The sequence shown here is derived from an EMBL/GenBank/DDBJ whole genome shotgun (WGS) entry which is preliminary data.</text>
</comment>
<feature type="domain" description="Prokaryotic-type class I peptide chain release factors" evidence="3">
    <location>
        <begin position="7"/>
        <end position="69"/>
    </location>
</feature>
<dbReference type="GO" id="GO:0003747">
    <property type="term" value="F:translation release factor activity"/>
    <property type="evidence" value="ECO:0007669"/>
    <property type="project" value="InterPro"/>
</dbReference>
<dbReference type="EMBL" id="LGIQ01000009">
    <property type="protein sequence ID" value="KNB70232.1"/>
    <property type="molecule type" value="Genomic_DNA"/>
</dbReference>
<reference evidence="4 7" key="3">
    <citation type="submission" date="2019-06" db="EMBL/GenBank/DDBJ databases">
        <title>Whole genome shotgun sequence of Brevibacillus reuszeri NBRC 15719.</title>
        <authorList>
            <person name="Hosoyama A."/>
            <person name="Uohara A."/>
            <person name="Ohji S."/>
            <person name="Ichikawa N."/>
        </authorList>
    </citation>
    <scope>NUCLEOTIDE SEQUENCE [LARGE SCALE GENOMIC DNA]</scope>
    <source>
        <strain evidence="4 7">NBRC 15719</strain>
    </source>
</reference>
<dbReference type="SUPFAM" id="SSF75620">
    <property type="entry name" value="Release factor"/>
    <property type="match status" value="1"/>
</dbReference>
<dbReference type="Gene3D" id="3.30.160.20">
    <property type="match status" value="1"/>
</dbReference>
<keyword evidence="7" id="KW-1185">Reference proteome</keyword>
<dbReference type="Pfam" id="PF00472">
    <property type="entry name" value="RF-1"/>
    <property type="match status" value="1"/>
</dbReference>